<reference evidence="2 3" key="1">
    <citation type="submission" date="2024-09" db="EMBL/GenBank/DDBJ databases">
        <authorList>
            <person name="Lee S.D."/>
        </authorList>
    </citation>
    <scope>NUCLEOTIDE SEQUENCE [LARGE SCALE GENOMIC DNA]</scope>
    <source>
        <strain evidence="2 3">N1-1</strain>
    </source>
</reference>
<dbReference type="Gene3D" id="3.90.180.10">
    <property type="entry name" value="Medium-chain alcohol dehydrogenases, catalytic domain"/>
    <property type="match status" value="1"/>
</dbReference>
<dbReference type="InterPro" id="IPR036291">
    <property type="entry name" value="NAD(P)-bd_dom_sf"/>
</dbReference>
<dbReference type="InterPro" id="IPR051397">
    <property type="entry name" value="Zn-ADH-like_protein"/>
</dbReference>
<dbReference type="SUPFAM" id="SSF50129">
    <property type="entry name" value="GroES-like"/>
    <property type="match status" value="1"/>
</dbReference>
<keyword evidence="3" id="KW-1185">Reference proteome</keyword>
<dbReference type="Pfam" id="PF00107">
    <property type="entry name" value="ADH_zinc_N"/>
    <property type="match status" value="1"/>
</dbReference>
<dbReference type="Gene3D" id="3.40.50.720">
    <property type="entry name" value="NAD(P)-binding Rossmann-like Domain"/>
    <property type="match status" value="1"/>
</dbReference>
<dbReference type="PANTHER" id="PTHR43677:SF11">
    <property type="entry name" value="ZINC-CONTAINING ALCOHOL DEHYDROGENASE"/>
    <property type="match status" value="1"/>
</dbReference>
<proteinExistence type="predicted"/>
<name>A0ABV6VCY2_9ACTN</name>
<dbReference type="PANTHER" id="PTHR43677">
    <property type="entry name" value="SHORT-CHAIN DEHYDROGENASE/REDUCTASE"/>
    <property type="match status" value="1"/>
</dbReference>
<dbReference type="SUPFAM" id="SSF51735">
    <property type="entry name" value="NAD(P)-binding Rossmann-fold domains"/>
    <property type="match status" value="1"/>
</dbReference>
<dbReference type="SMART" id="SM00829">
    <property type="entry name" value="PKS_ER"/>
    <property type="match status" value="1"/>
</dbReference>
<dbReference type="InterPro" id="IPR011032">
    <property type="entry name" value="GroES-like_sf"/>
</dbReference>
<dbReference type="InterPro" id="IPR013149">
    <property type="entry name" value="ADH-like_C"/>
</dbReference>
<evidence type="ECO:0000259" key="1">
    <source>
        <dbReference type="SMART" id="SM00829"/>
    </source>
</evidence>
<gene>
    <name evidence="2" type="ORF">ACEZDG_20120</name>
</gene>
<sequence length="321" mass="33370">MHAAVVRSFDAPPRFDTFPTPVATSADQILVDVLAAGLHPRVRSAANGTHYTSDGTLPMVPGIDAVGRTQQGELVYFIADDDDPGTMAEQAVVDRRRAVVLPDGTDAAAVAAAMNPGMSSWVALRRRIDFRPGGSVLVLGATGNAGQLAVRIATHLGAARVVAAGRDPERLSLLPGMGADETITLTDDPKEVADRLTKAAGDVDVVIDYLWGPVTEAAMPAVLTGRTERSKPLAWIQIGSMAGLELTLPSYLLRAANLQIMGSGQGSVTAAGILAELPALAAEITRGTLAVDPVAVPLSQVEQAWNAPTAPGRRIVLTPGE</sequence>
<dbReference type="Proteomes" id="UP001592582">
    <property type="component" value="Unassembled WGS sequence"/>
</dbReference>
<evidence type="ECO:0000313" key="3">
    <source>
        <dbReference type="Proteomes" id="UP001592582"/>
    </source>
</evidence>
<organism evidence="2 3">
    <name type="scientific">Streptacidiphilus alkalitolerans</name>
    <dbReference type="NCBI Taxonomy" id="3342712"/>
    <lineage>
        <taxon>Bacteria</taxon>
        <taxon>Bacillati</taxon>
        <taxon>Actinomycetota</taxon>
        <taxon>Actinomycetes</taxon>
        <taxon>Kitasatosporales</taxon>
        <taxon>Streptomycetaceae</taxon>
        <taxon>Streptacidiphilus</taxon>
    </lineage>
</organism>
<dbReference type="RefSeq" id="WP_380511449.1">
    <property type="nucleotide sequence ID" value="NZ_JBHEZX010000008.1"/>
</dbReference>
<accession>A0ABV6VCY2</accession>
<protein>
    <submittedName>
        <fullName evidence="2">Zinc-binding alcohol dehydrogenase family protein</fullName>
    </submittedName>
</protein>
<dbReference type="InterPro" id="IPR020843">
    <property type="entry name" value="ER"/>
</dbReference>
<feature type="domain" description="Enoyl reductase (ER)" evidence="1">
    <location>
        <begin position="7"/>
        <end position="317"/>
    </location>
</feature>
<dbReference type="EMBL" id="JBHEZX010000008">
    <property type="protein sequence ID" value="MFC1411572.1"/>
    <property type="molecule type" value="Genomic_DNA"/>
</dbReference>
<comment type="caution">
    <text evidence="2">The sequence shown here is derived from an EMBL/GenBank/DDBJ whole genome shotgun (WGS) entry which is preliminary data.</text>
</comment>
<evidence type="ECO:0000313" key="2">
    <source>
        <dbReference type="EMBL" id="MFC1411572.1"/>
    </source>
</evidence>